<keyword evidence="3" id="KW-1185">Reference proteome</keyword>
<dbReference type="Gene3D" id="3.40.250.10">
    <property type="entry name" value="Rhodanese-like domain"/>
    <property type="match status" value="1"/>
</dbReference>
<evidence type="ECO:0000259" key="1">
    <source>
        <dbReference type="PROSITE" id="PS50206"/>
    </source>
</evidence>
<dbReference type="PROSITE" id="PS50206">
    <property type="entry name" value="RHODANESE_3"/>
    <property type="match status" value="1"/>
</dbReference>
<dbReference type="SMART" id="SM00450">
    <property type="entry name" value="RHOD"/>
    <property type="match status" value="1"/>
</dbReference>
<evidence type="ECO:0000313" key="3">
    <source>
        <dbReference type="Proteomes" id="UP000816034"/>
    </source>
</evidence>
<dbReference type="EMBL" id="PYSW02000027">
    <property type="protein sequence ID" value="KAG2381250.1"/>
    <property type="molecule type" value="Genomic_DNA"/>
</dbReference>
<dbReference type="InterPro" id="IPR001763">
    <property type="entry name" value="Rhodanese-like_dom"/>
</dbReference>
<gene>
    <name evidence="2" type="ORF">C9374_006239</name>
</gene>
<organism evidence="2 3">
    <name type="scientific">Naegleria lovaniensis</name>
    <name type="common">Amoeba</name>
    <dbReference type="NCBI Taxonomy" id="51637"/>
    <lineage>
        <taxon>Eukaryota</taxon>
        <taxon>Discoba</taxon>
        <taxon>Heterolobosea</taxon>
        <taxon>Tetramitia</taxon>
        <taxon>Eutetramitia</taxon>
        <taxon>Vahlkampfiidae</taxon>
        <taxon>Naegleria</taxon>
    </lineage>
</organism>
<dbReference type="RefSeq" id="XP_044546930.1">
    <property type="nucleotide sequence ID" value="XM_044696077.1"/>
</dbReference>
<dbReference type="GO" id="GO:0005739">
    <property type="term" value="C:mitochondrion"/>
    <property type="evidence" value="ECO:0007669"/>
    <property type="project" value="TreeGrafter"/>
</dbReference>
<comment type="caution">
    <text evidence="2">The sequence shown here is derived from an EMBL/GenBank/DDBJ whole genome shotgun (WGS) entry which is preliminary data.</text>
</comment>
<proteinExistence type="predicted"/>
<name>A0AA88GJF1_NAELO</name>
<dbReference type="AlphaFoldDB" id="A0AA88GJF1"/>
<dbReference type="Pfam" id="PF00581">
    <property type="entry name" value="Rhodanese"/>
    <property type="match status" value="1"/>
</dbReference>
<feature type="domain" description="Rhodanese" evidence="1">
    <location>
        <begin position="69"/>
        <end position="204"/>
    </location>
</feature>
<dbReference type="PANTHER" id="PTHR44086:SF10">
    <property type="entry name" value="THIOSULFATE SULFURTRANSFERASE_RHODANESE-LIKE DOMAIN-CONTAINING PROTEIN 3"/>
    <property type="match status" value="1"/>
</dbReference>
<dbReference type="GO" id="GO:0004792">
    <property type="term" value="F:thiosulfate-cyanide sulfurtransferase activity"/>
    <property type="evidence" value="ECO:0007669"/>
    <property type="project" value="TreeGrafter"/>
</dbReference>
<protein>
    <recommendedName>
        <fullName evidence="1">Rhodanese domain-containing protein</fullName>
    </recommendedName>
</protein>
<dbReference type="GeneID" id="68098693"/>
<dbReference type="PANTHER" id="PTHR44086">
    <property type="entry name" value="THIOSULFATE SULFURTRANSFERASE RDL2, MITOCHONDRIAL-RELATED"/>
    <property type="match status" value="1"/>
</dbReference>
<dbReference type="SUPFAM" id="SSF52821">
    <property type="entry name" value="Rhodanese/Cell cycle control phosphatase"/>
    <property type="match status" value="1"/>
</dbReference>
<reference evidence="2 3" key="1">
    <citation type="journal article" date="2018" name="BMC Genomics">
        <title>The genome of Naegleria lovaniensis, the basis for a comparative approach to unravel pathogenicity factors of the human pathogenic amoeba N. fowleri.</title>
        <authorList>
            <person name="Liechti N."/>
            <person name="Schurch N."/>
            <person name="Bruggmann R."/>
            <person name="Wittwer M."/>
        </authorList>
    </citation>
    <scope>NUCLEOTIDE SEQUENCE [LARGE SCALE GENOMIC DNA]</scope>
    <source>
        <strain evidence="2 3">ATCC 30569</strain>
    </source>
</reference>
<dbReference type="Proteomes" id="UP000816034">
    <property type="component" value="Unassembled WGS sequence"/>
</dbReference>
<accession>A0AA88GJF1</accession>
<dbReference type="InterPro" id="IPR036873">
    <property type="entry name" value="Rhodanese-like_dom_sf"/>
</dbReference>
<sequence length="205" mass="23003">MIGMRFIYMFLPASLKKYSSSMMRTHTHPQLFLNNSTNIMRCFSSSQLSLQYSFIKKDEIQQLLNDQIPDQDFVLIDVRENQEFTSVDLPAIHNSAHNIPINDLGPALLTMDAKQFKHVYGFDKPMADAHSDLATSGYGGTSDVTSISQKRSVLDSSSSSAANKKKIIVYCKLGGRAEKAAQLLDDLGFKNVFCYKGSANEWWSK</sequence>
<evidence type="ECO:0000313" key="2">
    <source>
        <dbReference type="EMBL" id="KAG2381250.1"/>
    </source>
</evidence>